<evidence type="ECO:0000313" key="1">
    <source>
        <dbReference type="EMBL" id="AIY17584.1"/>
    </source>
</evidence>
<dbReference type="SUPFAM" id="SSF51905">
    <property type="entry name" value="FAD/NAD(P)-binding domain"/>
    <property type="match status" value="1"/>
</dbReference>
<sequence>MTTAQTTPDAVPADGAPTGVTMLGPDFPFSYDEQLAHPAGLGSVPAEHHGREVAIVGGGLSGIVTAYELMRLGLRPVIYEADQIGGRLRSQPFGGADGPIAELGGMRFPLSSRALFHYIDKVGLRTSPFPNPLSEATPSTVIELGGESHYARTYDDLPPFLKDVADAWHEALGEVGFAEMQRALTDRDVPRIRELWARLVLELDEEPFSGFLANSKAFQARSHRHREAFGQVGFGTGGWDTDFPNSMLEILRVIFTNADEEHQMVHGGAQQLPVRLWNDAPDDCVHWPAGTSLASLHGGAPLPGVARIAPGTDRQFALTDRWGTTREYDAVVVTCQVWLLSARIDVDESLFSPALWMAMERTHYMQSSKTFVRVDRPFWKDADPATGRDLMSMTLTDRLNRATYLLEDDGAASICLSYTWNDDALKWLALPVEERVRLQLHSLRKIYPDVDIASHIVGDPITVSWESDPNFMGAFKANLPGHYRYQRRLFTHFVQDALPAHQRGIFLAGDDISWTAGWAEGAVTTALNAVWGVVHHLGGASAPANPGPGDRFDELAPLALPDGL</sequence>
<dbReference type="GO" id="GO:0009063">
    <property type="term" value="P:amino acid catabolic process"/>
    <property type="evidence" value="ECO:0007669"/>
    <property type="project" value="TreeGrafter"/>
</dbReference>
<gene>
    <name evidence="1" type="ORF">KR76_13980</name>
</gene>
<dbReference type="RefSeq" id="WP_038679067.1">
    <property type="nucleotide sequence ID" value="NZ_BJMC01000009.1"/>
</dbReference>
<dbReference type="AlphaFoldDB" id="A0A0A1DJT3"/>
<dbReference type="InterPro" id="IPR050281">
    <property type="entry name" value="Flavin_monoamine_oxidase"/>
</dbReference>
<dbReference type="PANTHER" id="PTHR10742">
    <property type="entry name" value="FLAVIN MONOAMINE OXIDASE"/>
    <property type="match status" value="1"/>
</dbReference>
<dbReference type="HOGENOM" id="CLU_021400_0_0_11"/>
<dbReference type="OrthoDB" id="8845488at2"/>
<dbReference type="Gene3D" id="3.90.660.10">
    <property type="match status" value="1"/>
</dbReference>
<dbReference type="Gene3D" id="3.50.50.60">
    <property type="entry name" value="FAD/NAD(P)-binding domain"/>
    <property type="match status" value="1"/>
</dbReference>
<dbReference type="STRING" id="2045.KR76_13980"/>
<dbReference type="InterPro" id="IPR036188">
    <property type="entry name" value="FAD/NAD-bd_sf"/>
</dbReference>
<dbReference type="InterPro" id="IPR002937">
    <property type="entry name" value="Amino_oxidase"/>
</dbReference>
<dbReference type="Proteomes" id="UP000030300">
    <property type="component" value="Chromosome"/>
</dbReference>
<dbReference type="EMBL" id="CP009896">
    <property type="protein sequence ID" value="AIY17584.1"/>
    <property type="molecule type" value="Genomic_DNA"/>
</dbReference>
<dbReference type="GeneID" id="96609975"/>
<dbReference type="KEGG" id="psim:KR76_13980"/>
<name>A0A0A1DJT3_NOCSI</name>
<dbReference type="EC" id="1.13.12.2" evidence="1"/>
<keyword evidence="1" id="KW-0560">Oxidoreductase</keyword>
<dbReference type="Pfam" id="PF01593">
    <property type="entry name" value="Amino_oxidase"/>
    <property type="match status" value="1"/>
</dbReference>
<keyword evidence="1" id="KW-0503">Monooxygenase</keyword>
<dbReference type="GO" id="GO:0050067">
    <property type="term" value="F:lysine 2-monooxygenase activity"/>
    <property type="evidence" value="ECO:0007669"/>
    <property type="project" value="UniProtKB-EC"/>
</dbReference>
<organism evidence="1 2">
    <name type="scientific">Nocardioides simplex</name>
    <name type="common">Arthrobacter simplex</name>
    <dbReference type="NCBI Taxonomy" id="2045"/>
    <lineage>
        <taxon>Bacteria</taxon>
        <taxon>Bacillati</taxon>
        <taxon>Actinomycetota</taxon>
        <taxon>Actinomycetes</taxon>
        <taxon>Propionibacteriales</taxon>
        <taxon>Nocardioidaceae</taxon>
        <taxon>Pimelobacter</taxon>
    </lineage>
</organism>
<protein>
    <submittedName>
        <fullName evidence="1">Lysine 2-monooxygenase</fullName>
        <ecNumber evidence="1">1.13.12.2</ecNumber>
    </submittedName>
</protein>
<proteinExistence type="predicted"/>
<dbReference type="SUPFAM" id="SSF54373">
    <property type="entry name" value="FAD-linked reductases, C-terminal domain"/>
    <property type="match status" value="1"/>
</dbReference>
<dbReference type="eggNOG" id="COG1231">
    <property type="taxonomic scope" value="Bacteria"/>
</dbReference>
<keyword evidence="2" id="KW-1185">Reference proteome</keyword>
<dbReference type="Gene3D" id="1.10.405.40">
    <property type="match status" value="1"/>
</dbReference>
<dbReference type="GO" id="GO:0001716">
    <property type="term" value="F:L-amino-acid oxidase activity"/>
    <property type="evidence" value="ECO:0007669"/>
    <property type="project" value="TreeGrafter"/>
</dbReference>
<reference evidence="1 2" key="1">
    <citation type="journal article" date="2015" name="Genome Announc.">
        <title>Complete Genome Sequence of Steroid-Transforming Nocardioides simplex VKM Ac-2033D.</title>
        <authorList>
            <person name="Shtratnikova V.Y."/>
            <person name="Schelkunov M.I."/>
            <person name="Pekov Y.A."/>
            <person name="Fokina V.V."/>
            <person name="Logacheva M.D."/>
            <person name="Sokolov S.L."/>
            <person name="Bragin E.Y."/>
            <person name="Ashapkin V.V."/>
            <person name="Donova M.V."/>
        </authorList>
    </citation>
    <scope>NUCLEOTIDE SEQUENCE [LARGE SCALE GENOMIC DNA]</scope>
    <source>
        <strain evidence="1 2">VKM Ac-2033D</strain>
    </source>
</reference>
<dbReference type="PANTHER" id="PTHR10742:SF342">
    <property type="entry name" value="AMINE OXIDASE"/>
    <property type="match status" value="1"/>
</dbReference>
<accession>A0A0A1DJT3</accession>
<evidence type="ECO:0000313" key="2">
    <source>
        <dbReference type="Proteomes" id="UP000030300"/>
    </source>
</evidence>